<evidence type="ECO:0000259" key="2">
    <source>
        <dbReference type="Pfam" id="PF03466"/>
    </source>
</evidence>
<dbReference type="InterPro" id="IPR058163">
    <property type="entry name" value="LysR-type_TF_proteobact-type"/>
</dbReference>
<dbReference type="PANTHER" id="PTHR30537:SF31">
    <property type="entry name" value="TRANSCRIPTIONAL REGULATOR, LYSR FAMILY"/>
    <property type="match status" value="1"/>
</dbReference>
<proteinExistence type="inferred from homology"/>
<dbReference type="Gene3D" id="3.40.190.290">
    <property type="match status" value="1"/>
</dbReference>
<evidence type="ECO:0000256" key="1">
    <source>
        <dbReference type="ARBA" id="ARBA00009437"/>
    </source>
</evidence>
<dbReference type="InterPro" id="IPR005119">
    <property type="entry name" value="LysR_subst-bd"/>
</dbReference>
<feature type="domain" description="LysR substrate-binding" evidence="2">
    <location>
        <begin position="8"/>
        <end position="121"/>
    </location>
</feature>
<sequence length="131" mass="15005">MNPKLIGEPLRELNQINHYPILSWAKLNHSWVFEHQEIGSQVVNYYPKLISENIYLIHKSVVEGVGIAVLPEVLVRKDLKQGTLQIISPNGWKIPKWMVHVAYSSRHSLQPSARLLIDFLAVKFAESDIVI</sequence>
<dbReference type="EMBL" id="CP029206">
    <property type="protein sequence ID" value="AWI51490.1"/>
    <property type="molecule type" value="Genomic_DNA"/>
</dbReference>
<dbReference type="Pfam" id="PF03466">
    <property type="entry name" value="LysR_substrate"/>
    <property type="match status" value="1"/>
</dbReference>
<dbReference type="GO" id="GO:0003700">
    <property type="term" value="F:DNA-binding transcription factor activity"/>
    <property type="evidence" value="ECO:0007669"/>
    <property type="project" value="TreeGrafter"/>
</dbReference>
<dbReference type="PANTHER" id="PTHR30537">
    <property type="entry name" value="HTH-TYPE TRANSCRIPTIONAL REGULATOR"/>
    <property type="match status" value="1"/>
</dbReference>
<dbReference type="KEGG" id="apor:DDU33_08365"/>
<protein>
    <recommendedName>
        <fullName evidence="2">LysR substrate-binding domain-containing protein</fullName>
    </recommendedName>
</protein>
<comment type="similarity">
    <text evidence="1">Belongs to the LysR transcriptional regulatory family.</text>
</comment>
<organism evidence="3 4">
    <name type="scientific">Actinobacillus porcitonsillarum</name>
    <dbReference type="NCBI Taxonomy" id="189834"/>
    <lineage>
        <taxon>Bacteria</taxon>
        <taxon>Pseudomonadati</taxon>
        <taxon>Pseudomonadota</taxon>
        <taxon>Gammaproteobacteria</taxon>
        <taxon>Pasteurellales</taxon>
        <taxon>Pasteurellaceae</taxon>
        <taxon>Actinobacillus</taxon>
    </lineage>
</organism>
<accession>A0A2U8FKD3</accession>
<evidence type="ECO:0000313" key="3">
    <source>
        <dbReference type="EMBL" id="AWI51490.1"/>
    </source>
</evidence>
<reference evidence="4" key="1">
    <citation type="submission" date="2018-05" db="EMBL/GenBank/DDBJ databases">
        <title>Complete genome sequence of Actinobacillus porcitonsillarum reference strain 9953L55 (CCUG 46996).</title>
        <authorList>
            <person name="Dona V."/>
            <person name="Perreten V."/>
        </authorList>
    </citation>
    <scope>NUCLEOTIDE SEQUENCE [LARGE SCALE GENOMIC DNA]</scope>
    <source>
        <strain evidence="4">9953L55</strain>
    </source>
</reference>
<evidence type="ECO:0000313" key="4">
    <source>
        <dbReference type="Proteomes" id="UP000244920"/>
    </source>
</evidence>
<dbReference type="GO" id="GO:0043565">
    <property type="term" value="F:sequence-specific DNA binding"/>
    <property type="evidence" value="ECO:0007669"/>
    <property type="project" value="TreeGrafter"/>
</dbReference>
<keyword evidence="4" id="KW-1185">Reference proteome</keyword>
<dbReference type="Proteomes" id="UP000244920">
    <property type="component" value="Chromosome"/>
</dbReference>
<name>A0A2U8FKD3_9PAST</name>
<gene>
    <name evidence="3" type="ORF">DDU33_08365</name>
</gene>
<dbReference type="SUPFAM" id="SSF53850">
    <property type="entry name" value="Periplasmic binding protein-like II"/>
    <property type="match status" value="1"/>
</dbReference>
<dbReference type="AlphaFoldDB" id="A0A2U8FKD3"/>
<dbReference type="GO" id="GO:0006351">
    <property type="term" value="P:DNA-templated transcription"/>
    <property type="evidence" value="ECO:0007669"/>
    <property type="project" value="TreeGrafter"/>
</dbReference>